<dbReference type="Gene3D" id="3.40.50.720">
    <property type="entry name" value="NAD(P)-binding Rossmann-like Domain"/>
    <property type="match status" value="2"/>
</dbReference>
<reference evidence="4" key="1">
    <citation type="submission" date="2018-05" db="EMBL/GenBank/DDBJ databases">
        <title>Draft genome of Mucuna pruriens seed.</title>
        <authorList>
            <person name="Nnadi N.E."/>
            <person name="Vos R."/>
            <person name="Hasami M.H."/>
            <person name="Devisetty U.K."/>
            <person name="Aguiy J.C."/>
        </authorList>
    </citation>
    <scope>NUCLEOTIDE SEQUENCE [LARGE SCALE GENOMIC DNA]</scope>
    <source>
        <strain evidence="4">JCA_2017</strain>
    </source>
</reference>
<dbReference type="SUPFAM" id="SSF51735">
    <property type="entry name" value="NAD(P)-binding Rossmann-fold domains"/>
    <property type="match status" value="2"/>
</dbReference>
<evidence type="ECO:0000313" key="5">
    <source>
        <dbReference type="Proteomes" id="UP000257109"/>
    </source>
</evidence>
<dbReference type="FunFam" id="3.40.50.720:FF:000084">
    <property type="entry name" value="Short-chain dehydrogenase reductase"/>
    <property type="match status" value="2"/>
</dbReference>
<protein>
    <submittedName>
        <fullName evidence="4">Tropinone reductase-like</fullName>
    </submittedName>
</protein>
<keyword evidence="1" id="KW-0521">NADP</keyword>
<dbReference type="PRINTS" id="PR00081">
    <property type="entry name" value="GDHRDH"/>
</dbReference>
<feature type="non-terminal residue" evidence="4">
    <location>
        <position position="1"/>
    </location>
</feature>
<dbReference type="PROSITE" id="PS00061">
    <property type="entry name" value="ADH_SHORT"/>
    <property type="match status" value="2"/>
</dbReference>
<dbReference type="EMBL" id="QJKJ01013574">
    <property type="protein sequence ID" value="RDX66146.1"/>
    <property type="molecule type" value="Genomic_DNA"/>
</dbReference>
<dbReference type="AlphaFoldDB" id="A0A371EJH1"/>
<dbReference type="OrthoDB" id="417891at2759"/>
<dbReference type="InterPro" id="IPR036291">
    <property type="entry name" value="NAD(P)-bd_dom_sf"/>
</dbReference>
<accession>A0A371EJH1</accession>
<proteinExistence type="inferred from homology"/>
<gene>
    <name evidence="4" type="ORF">CR513_55121</name>
</gene>
<organism evidence="4 5">
    <name type="scientific">Mucuna pruriens</name>
    <name type="common">Velvet bean</name>
    <name type="synonym">Dolichos pruriens</name>
    <dbReference type="NCBI Taxonomy" id="157652"/>
    <lineage>
        <taxon>Eukaryota</taxon>
        <taxon>Viridiplantae</taxon>
        <taxon>Streptophyta</taxon>
        <taxon>Embryophyta</taxon>
        <taxon>Tracheophyta</taxon>
        <taxon>Spermatophyta</taxon>
        <taxon>Magnoliopsida</taxon>
        <taxon>eudicotyledons</taxon>
        <taxon>Gunneridae</taxon>
        <taxon>Pentapetalae</taxon>
        <taxon>rosids</taxon>
        <taxon>fabids</taxon>
        <taxon>Fabales</taxon>
        <taxon>Fabaceae</taxon>
        <taxon>Papilionoideae</taxon>
        <taxon>50 kb inversion clade</taxon>
        <taxon>NPAAA clade</taxon>
        <taxon>indigoferoid/millettioid clade</taxon>
        <taxon>Phaseoleae</taxon>
        <taxon>Mucuna</taxon>
    </lineage>
</organism>
<dbReference type="GO" id="GO:0016491">
    <property type="term" value="F:oxidoreductase activity"/>
    <property type="evidence" value="ECO:0007669"/>
    <property type="project" value="UniProtKB-KW"/>
</dbReference>
<keyword evidence="5" id="KW-1185">Reference proteome</keyword>
<comment type="caution">
    <text evidence="4">The sequence shown here is derived from an EMBL/GenBank/DDBJ whole genome shotgun (WGS) entry which is preliminary data.</text>
</comment>
<evidence type="ECO:0000256" key="3">
    <source>
        <dbReference type="ARBA" id="ARBA00025714"/>
    </source>
</evidence>
<dbReference type="STRING" id="157652.A0A371EJH1"/>
<dbReference type="Pfam" id="PF13561">
    <property type="entry name" value="adh_short_C2"/>
    <property type="match status" value="2"/>
</dbReference>
<dbReference type="InterPro" id="IPR002347">
    <property type="entry name" value="SDR_fam"/>
</dbReference>
<evidence type="ECO:0000313" key="4">
    <source>
        <dbReference type="EMBL" id="RDX66146.1"/>
    </source>
</evidence>
<evidence type="ECO:0000256" key="2">
    <source>
        <dbReference type="ARBA" id="ARBA00023002"/>
    </source>
</evidence>
<sequence>MAEAEAEGSRKRGARWSLNGMTALVTGGTRGIGHAIVSELAAFGAAVHTCSRTQTELDKCLQEWLTQGFQVTGSVCDVSSSSQRENLIQQVASTFNAKLNIYVNNVGTNFRKPTIEYSAEEYSELMTVNLDSSFHLCQLAYPLLKASGKGSIVFISSVAGVTSLGTGSVYAACKAAINQLTKNLACEWAKDNIRSNCVVPWATRTPLVEHLLRDQKFVDDIMSRTPIKRIAEPEEVSSLVVFLCLPAASYITGQRKMAEAEAEGSRKRGARWSLNGMTALVTGGTRGIGHAIVSELAAFGAAVHTCSRTQTELDKCLQEWLTQGFQVTGSVCDVSSSSQRENLIQQVASTFNAKLNIYVNNVGVNFRKPTIEFTAEDYAELMTVNLDSSFHLCQLAYPLLKASGNGSIVFLSSVAGVTSMGTGSVYAASKAAINQLTKNLACEWAKDNIRSNCVVPWTTRTPLIQHLLQNQQFVEEVMSRTPLKRIAEPEEVSSLVTFLSLPAASYITGQVICVDGGITVNGFQPSMRIT</sequence>
<dbReference type="PANTHER" id="PTHR42898:SF38">
    <property type="entry name" value="NAD(P)-BINDING ROSSMANN-FOLD PROTEIN"/>
    <property type="match status" value="1"/>
</dbReference>
<comment type="similarity">
    <text evidence="3">Belongs to the short-chain dehydrogenases/reductases (SDR) family. SDR65C subfamily.</text>
</comment>
<keyword evidence="2" id="KW-0560">Oxidoreductase</keyword>
<dbReference type="PANTHER" id="PTHR42898">
    <property type="entry name" value="TROPINONE REDUCTASE"/>
    <property type="match status" value="1"/>
</dbReference>
<dbReference type="InterPro" id="IPR045000">
    <property type="entry name" value="TR"/>
</dbReference>
<name>A0A371EJH1_MUCPR</name>
<dbReference type="PRINTS" id="PR00080">
    <property type="entry name" value="SDRFAMILY"/>
</dbReference>
<evidence type="ECO:0000256" key="1">
    <source>
        <dbReference type="ARBA" id="ARBA00022857"/>
    </source>
</evidence>
<dbReference type="InterPro" id="IPR020904">
    <property type="entry name" value="Sc_DH/Rdtase_CS"/>
</dbReference>
<dbReference type="Proteomes" id="UP000257109">
    <property type="component" value="Unassembled WGS sequence"/>
</dbReference>